<feature type="domain" description="HDOD" evidence="1">
    <location>
        <begin position="24"/>
        <end position="216"/>
    </location>
</feature>
<accession>A0A5C8ZHM9</accession>
<dbReference type="AlphaFoldDB" id="A0A5C8ZHM9"/>
<dbReference type="PANTHER" id="PTHR33525:SF4">
    <property type="entry name" value="CYCLIC DI-GMP PHOSPHODIESTERASE CDGJ"/>
    <property type="match status" value="1"/>
</dbReference>
<dbReference type="EMBL" id="VKAC01000002">
    <property type="protein sequence ID" value="TXR57392.1"/>
    <property type="molecule type" value="Genomic_DNA"/>
</dbReference>
<protein>
    <submittedName>
        <fullName evidence="2">HDOD domain-containing protein</fullName>
    </submittedName>
</protein>
<dbReference type="PANTHER" id="PTHR33525">
    <property type="match status" value="1"/>
</dbReference>
<dbReference type="RefSeq" id="WP_147925033.1">
    <property type="nucleotide sequence ID" value="NZ_VKAC01000002.1"/>
</dbReference>
<organism evidence="2 3">
    <name type="scientific">Quadrisphaera setariae</name>
    <dbReference type="NCBI Taxonomy" id="2593304"/>
    <lineage>
        <taxon>Bacteria</taxon>
        <taxon>Bacillati</taxon>
        <taxon>Actinomycetota</taxon>
        <taxon>Actinomycetes</taxon>
        <taxon>Kineosporiales</taxon>
        <taxon>Kineosporiaceae</taxon>
        <taxon>Quadrisphaera</taxon>
    </lineage>
</organism>
<evidence type="ECO:0000313" key="2">
    <source>
        <dbReference type="EMBL" id="TXR57392.1"/>
    </source>
</evidence>
<name>A0A5C8ZHM9_9ACTN</name>
<dbReference type="SUPFAM" id="SSF109604">
    <property type="entry name" value="HD-domain/PDEase-like"/>
    <property type="match status" value="1"/>
</dbReference>
<dbReference type="Pfam" id="PF08668">
    <property type="entry name" value="HDOD"/>
    <property type="match status" value="1"/>
</dbReference>
<evidence type="ECO:0000313" key="3">
    <source>
        <dbReference type="Proteomes" id="UP000321234"/>
    </source>
</evidence>
<gene>
    <name evidence="2" type="ORF">FMM08_03835</name>
</gene>
<dbReference type="InterPro" id="IPR013976">
    <property type="entry name" value="HDOD"/>
</dbReference>
<dbReference type="PROSITE" id="PS51833">
    <property type="entry name" value="HDOD"/>
    <property type="match status" value="1"/>
</dbReference>
<keyword evidence="3" id="KW-1185">Reference proteome</keyword>
<reference evidence="2 3" key="1">
    <citation type="submission" date="2019-07" db="EMBL/GenBank/DDBJ databases">
        <title>Quadrisphaera sp. strain DD2A genome sequencing and assembly.</title>
        <authorList>
            <person name="Kim I."/>
        </authorList>
    </citation>
    <scope>NUCLEOTIDE SEQUENCE [LARGE SCALE GENOMIC DNA]</scope>
    <source>
        <strain evidence="2 3">DD2A</strain>
    </source>
</reference>
<evidence type="ECO:0000259" key="1">
    <source>
        <dbReference type="PROSITE" id="PS51833"/>
    </source>
</evidence>
<dbReference type="Gene3D" id="1.10.3210.10">
    <property type="entry name" value="Hypothetical protein af1432"/>
    <property type="match status" value="1"/>
</dbReference>
<dbReference type="OrthoDB" id="10002202at2"/>
<comment type="caution">
    <text evidence="2">The sequence shown here is derived from an EMBL/GenBank/DDBJ whole genome shotgun (WGS) entry which is preliminary data.</text>
</comment>
<dbReference type="Proteomes" id="UP000321234">
    <property type="component" value="Unassembled WGS sequence"/>
</dbReference>
<proteinExistence type="predicted"/>
<dbReference type="InterPro" id="IPR052340">
    <property type="entry name" value="RNase_Y/CdgJ"/>
</dbReference>
<sequence length="297" mass="30045">MSLREPVPVPAPGREELLAAVHHLGARRPVAARVVALAADEATGARELSRVLAADVALAARVVALANSASYGLPGRVRTVAFAVTTVGADAVRALAAAAVAGLDGGEGVPDDFWPRCRLTATACGELAGTFGLPGAEAFCLGLLSALGQAVLWQQDRAGYAALVEDDDVRGRGRAALAVAEVDRYGVRHSELSAVAVAAFGFPRELADALAALDDPALDGPALDGSALDGSALDGSAPAAPTAWAACLRTAVEVSQRLATPDEQRADLAALSGGVVTEADSAGLEVRVTEALAESTW</sequence>